<dbReference type="InterPro" id="IPR000716">
    <property type="entry name" value="Thyroglobulin_1"/>
</dbReference>
<dbReference type="GO" id="GO:0005615">
    <property type="term" value="C:extracellular space"/>
    <property type="evidence" value="ECO:0007669"/>
    <property type="project" value="TreeGrafter"/>
</dbReference>
<comment type="caution">
    <text evidence="5">Lacks conserved residue(s) required for the propagation of feature annotation.</text>
</comment>
<dbReference type="PROSITE" id="PS51162">
    <property type="entry name" value="THYROGLOBULIN_1_2"/>
    <property type="match status" value="2"/>
</dbReference>
<proteinExistence type="evidence at transcript level"/>
<name>A0A1L4BJA7_HEMLE</name>
<dbReference type="InterPro" id="IPR036857">
    <property type="entry name" value="Thyroglobulin_1_sf"/>
</dbReference>
<comment type="subcellular location">
    <subcellularLocation>
        <location evidence="1">Secreted</location>
    </subcellularLocation>
</comment>
<keyword evidence="2" id="KW-0964">Secreted</keyword>
<keyword evidence="3" id="KW-0677">Repeat</keyword>
<organism evidence="8">
    <name type="scientific">Hemiscorpius lepturus</name>
    <name type="common">Scorpion</name>
    <dbReference type="NCBI Taxonomy" id="520031"/>
    <lineage>
        <taxon>Eukaryota</taxon>
        <taxon>Metazoa</taxon>
        <taxon>Ecdysozoa</taxon>
        <taxon>Arthropoda</taxon>
        <taxon>Chelicerata</taxon>
        <taxon>Arachnida</taxon>
        <taxon>Scorpiones</taxon>
        <taxon>Iurida</taxon>
        <taxon>Scorpionoidea</taxon>
        <taxon>Hemiscorpiidae</taxon>
    </lineage>
</organism>
<dbReference type="CDD" id="cd00191">
    <property type="entry name" value="TY"/>
    <property type="match status" value="1"/>
</dbReference>
<evidence type="ECO:0000313" key="8">
    <source>
        <dbReference type="EMBL" id="API81383.1"/>
    </source>
</evidence>
<evidence type="ECO:0000256" key="4">
    <source>
        <dbReference type="ARBA" id="ARBA00023157"/>
    </source>
</evidence>
<accession>A0A1L4BJA7</accession>
<dbReference type="Gene3D" id="4.10.800.10">
    <property type="entry name" value="Thyroglobulin type-1"/>
    <property type="match status" value="2"/>
</dbReference>
<dbReference type="PANTHER" id="PTHR12352">
    <property type="entry name" value="SECRETED MODULAR CALCIUM-BINDING PROTEIN"/>
    <property type="match status" value="1"/>
</dbReference>
<dbReference type="SUPFAM" id="SSF57610">
    <property type="entry name" value="Thyroglobulin type-1 domain"/>
    <property type="match status" value="2"/>
</dbReference>
<dbReference type="GO" id="GO:0005604">
    <property type="term" value="C:basement membrane"/>
    <property type="evidence" value="ECO:0007669"/>
    <property type="project" value="TreeGrafter"/>
</dbReference>
<dbReference type="AlphaFoldDB" id="A0A1L4BJA7"/>
<dbReference type="PROSITE" id="PS00484">
    <property type="entry name" value="THYROGLOBULIN_1_1"/>
    <property type="match status" value="1"/>
</dbReference>
<dbReference type="SMART" id="SM00211">
    <property type="entry name" value="TY"/>
    <property type="match status" value="2"/>
</dbReference>
<feature type="domain" description="Thyroglobulin type-1" evidence="7">
    <location>
        <begin position="18"/>
        <end position="77"/>
    </location>
</feature>
<feature type="disulfide bond" evidence="5">
    <location>
        <begin position="116"/>
        <end position="123"/>
    </location>
</feature>
<evidence type="ECO:0000256" key="1">
    <source>
        <dbReference type="ARBA" id="ARBA00004613"/>
    </source>
</evidence>
<reference evidence="8" key="1">
    <citation type="journal article" date="2016" name="Toxicon">
        <title>The first report on transcriptome analysis of the venom gland of Iranian scorpion, Hemiscorpius lepturus.</title>
        <authorList>
            <person name="Kazemi-Lomedasht F."/>
            <person name="Khalaj V."/>
            <person name="Bagheri K.P."/>
            <person name="Behdani M."/>
            <person name="Shahbazzadeh D."/>
        </authorList>
    </citation>
    <scope>NUCLEOTIDE SEQUENCE</scope>
    <source>
        <strain evidence="8">HLToxin2</strain>
        <tissue evidence="8">Venom gland</tissue>
    </source>
</reference>
<evidence type="ECO:0000256" key="2">
    <source>
        <dbReference type="ARBA" id="ARBA00022525"/>
    </source>
</evidence>
<evidence type="ECO:0000256" key="6">
    <source>
        <dbReference type="SAM" id="SignalP"/>
    </source>
</evidence>
<feature type="domain" description="Thyroglobulin type-1" evidence="7">
    <location>
        <begin position="78"/>
        <end position="143"/>
    </location>
</feature>
<evidence type="ECO:0000256" key="5">
    <source>
        <dbReference type="PROSITE-ProRule" id="PRU00500"/>
    </source>
</evidence>
<evidence type="ECO:0000259" key="7">
    <source>
        <dbReference type="PROSITE" id="PS51162"/>
    </source>
</evidence>
<sequence>MKYFIVLCLVSVTLAEEKSACQLHRERELAKEAIPGRLVPECEEDGSYKAMQCHSGGSRFCQCWGEDGTILTAPSTRLTACKCIREKATAEERGKHMVGVFVPDCEPDGTYLKKQCWPSTGHCWCADKDGNKVTEPTRSGVQCE</sequence>
<dbReference type="InterPro" id="IPR051950">
    <property type="entry name" value="Dev_reg/Prot_inhib"/>
</dbReference>
<dbReference type="GO" id="GO:0007160">
    <property type="term" value="P:cell-matrix adhesion"/>
    <property type="evidence" value="ECO:0007669"/>
    <property type="project" value="TreeGrafter"/>
</dbReference>
<feature type="signal peptide" evidence="6">
    <location>
        <begin position="1"/>
        <end position="15"/>
    </location>
</feature>
<evidence type="ECO:0000256" key="3">
    <source>
        <dbReference type="ARBA" id="ARBA00022737"/>
    </source>
</evidence>
<protein>
    <submittedName>
        <fullName evidence="8">Venom toxin</fullName>
    </submittedName>
</protein>
<keyword evidence="6" id="KW-0732">Signal</keyword>
<dbReference type="EMBL" id="KX932450">
    <property type="protein sequence ID" value="API81383.1"/>
    <property type="molecule type" value="mRNA"/>
</dbReference>
<feature type="chain" id="PRO_5012860280" evidence="6">
    <location>
        <begin position="16"/>
        <end position="144"/>
    </location>
</feature>
<dbReference type="PANTHER" id="PTHR12352:SF3">
    <property type="entry name" value="NIDOGEN-2"/>
    <property type="match status" value="1"/>
</dbReference>
<dbReference type="Pfam" id="PF00086">
    <property type="entry name" value="Thyroglobulin_1"/>
    <property type="match status" value="2"/>
</dbReference>
<keyword evidence="4 5" id="KW-1015">Disulfide bond</keyword>